<feature type="domain" description="Methyltransferase FkbM" evidence="1">
    <location>
        <begin position="17"/>
        <end position="114"/>
    </location>
</feature>
<dbReference type="GO" id="GO:0016197">
    <property type="term" value="P:endosomal transport"/>
    <property type="evidence" value="ECO:0000318"/>
    <property type="project" value="GO_Central"/>
</dbReference>
<dbReference type="PANTHER" id="PTHR34009">
    <property type="entry name" value="PROTEIN STAR"/>
    <property type="match status" value="1"/>
</dbReference>
<organism evidence="2 3">
    <name type="scientific">Daphnia pulex</name>
    <name type="common">Water flea</name>
    <dbReference type="NCBI Taxonomy" id="6669"/>
    <lineage>
        <taxon>Eukaryota</taxon>
        <taxon>Metazoa</taxon>
        <taxon>Ecdysozoa</taxon>
        <taxon>Arthropoda</taxon>
        <taxon>Crustacea</taxon>
        <taxon>Branchiopoda</taxon>
        <taxon>Diplostraca</taxon>
        <taxon>Cladocera</taxon>
        <taxon>Anomopoda</taxon>
        <taxon>Daphniidae</taxon>
        <taxon>Daphnia</taxon>
    </lineage>
</organism>
<reference evidence="2 3" key="1">
    <citation type="journal article" date="2011" name="Science">
        <title>The ecoresponsive genome of Daphnia pulex.</title>
        <authorList>
            <person name="Colbourne J.K."/>
            <person name="Pfrender M.E."/>
            <person name="Gilbert D."/>
            <person name="Thomas W.K."/>
            <person name="Tucker A."/>
            <person name="Oakley T.H."/>
            <person name="Tokishita S."/>
            <person name="Aerts A."/>
            <person name="Arnold G.J."/>
            <person name="Basu M.K."/>
            <person name="Bauer D.J."/>
            <person name="Caceres C.E."/>
            <person name="Carmel L."/>
            <person name="Casola C."/>
            <person name="Choi J.H."/>
            <person name="Detter J.C."/>
            <person name="Dong Q."/>
            <person name="Dusheyko S."/>
            <person name="Eads B.D."/>
            <person name="Frohlich T."/>
            <person name="Geiler-Samerotte K.A."/>
            <person name="Gerlach D."/>
            <person name="Hatcher P."/>
            <person name="Jogdeo S."/>
            <person name="Krijgsveld J."/>
            <person name="Kriventseva E.V."/>
            <person name="Kultz D."/>
            <person name="Laforsch C."/>
            <person name="Lindquist E."/>
            <person name="Lopez J."/>
            <person name="Manak J.R."/>
            <person name="Muller J."/>
            <person name="Pangilinan J."/>
            <person name="Patwardhan R.P."/>
            <person name="Pitluck S."/>
            <person name="Pritham E.J."/>
            <person name="Rechtsteiner A."/>
            <person name="Rho M."/>
            <person name="Rogozin I.B."/>
            <person name="Sakarya O."/>
            <person name="Salamov A."/>
            <person name="Schaack S."/>
            <person name="Shapiro H."/>
            <person name="Shiga Y."/>
            <person name="Skalitzky C."/>
            <person name="Smith Z."/>
            <person name="Souvorov A."/>
            <person name="Sung W."/>
            <person name="Tang Z."/>
            <person name="Tsuchiya D."/>
            <person name="Tu H."/>
            <person name="Vos H."/>
            <person name="Wang M."/>
            <person name="Wolf Y.I."/>
            <person name="Yamagata H."/>
            <person name="Yamada T."/>
            <person name="Ye Y."/>
            <person name="Shaw J.R."/>
            <person name="Andrews J."/>
            <person name="Crease T.J."/>
            <person name="Tang H."/>
            <person name="Lucas S.M."/>
            <person name="Robertson H.M."/>
            <person name="Bork P."/>
            <person name="Koonin E.V."/>
            <person name="Zdobnov E.M."/>
            <person name="Grigoriev I.V."/>
            <person name="Lynch M."/>
            <person name="Boore J.L."/>
        </authorList>
    </citation>
    <scope>NUCLEOTIDE SEQUENCE [LARGE SCALE GENOMIC DNA]</scope>
</reference>
<dbReference type="Pfam" id="PF05050">
    <property type="entry name" value="Methyltransf_21"/>
    <property type="match status" value="1"/>
</dbReference>
<dbReference type="InterPro" id="IPR006342">
    <property type="entry name" value="FkbM_mtfrase"/>
</dbReference>
<dbReference type="EMBL" id="GL732604">
    <property type="protein sequence ID" value="EFX71992.1"/>
    <property type="molecule type" value="Genomic_DNA"/>
</dbReference>
<gene>
    <name evidence="2" type="ORF">DAPPUDRAFT_326665</name>
</gene>
<dbReference type="AlphaFoldDB" id="E9H8F3"/>
<dbReference type="PhylomeDB" id="E9H8F3"/>
<dbReference type="GO" id="GO:0006888">
    <property type="term" value="P:endoplasmic reticulum to Golgi vesicle-mediated transport"/>
    <property type="evidence" value="ECO:0000318"/>
    <property type="project" value="GO_Central"/>
</dbReference>
<dbReference type="OrthoDB" id="6357215at2759"/>
<dbReference type="GO" id="GO:0031902">
    <property type="term" value="C:late endosome membrane"/>
    <property type="evidence" value="ECO:0000318"/>
    <property type="project" value="GO_Central"/>
</dbReference>
<dbReference type="KEGG" id="dpx:DAPPUDRAFT_326665"/>
<dbReference type="Proteomes" id="UP000000305">
    <property type="component" value="Unassembled WGS sequence"/>
</dbReference>
<dbReference type="InParanoid" id="E9H8F3"/>
<protein>
    <recommendedName>
        <fullName evidence="1">Methyltransferase FkbM domain-containing protein</fullName>
    </recommendedName>
</protein>
<evidence type="ECO:0000259" key="1">
    <source>
        <dbReference type="Pfam" id="PF05050"/>
    </source>
</evidence>
<dbReference type="PANTHER" id="PTHR34009:SF2">
    <property type="entry name" value="PROTEIN STAR"/>
    <property type="match status" value="1"/>
</dbReference>
<accession>E9H8F3</accession>
<evidence type="ECO:0000313" key="3">
    <source>
        <dbReference type="Proteomes" id="UP000000305"/>
    </source>
</evidence>
<dbReference type="Gene3D" id="3.40.50.150">
    <property type="entry name" value="Vaccinia Virus protein VP39"/>
    <property type="match status" value="1"/>
</dbReference>
<name>E9H8F3_DAPPU</name>
<dbReference type="InterPro" id="IPR029063">
    <property type="entry name" value="SAM-dependent_MTases_sf"/>
</dbReference>
<dbReference type="GO" id="GO:0005789">
    <property type="term" value="C:endoplasmic reticulum membrane"/>
    <property type="evidence" value="ECO:0000318"/>
    <property type="project" value="GO_Central"/>
</dbReference>
<keyword evidence="3" id="KW-1185">Reference proteome</keyword>
<proteinExistence type="predicted"/>
<dbReference type="InterPro" id="IPR053202">
    <property type="entry name" value="EGF_Rcpt_Signaling_Reg"/>
</dbReference>
<sequence length="124" mass="14465">MTPGKIRFAVLYNTTHSLRSSIVDNNNEKQKKSKNTSFFNETEDVYKAQCFPIYSLLLAIGQTAVDYFSLDVEGSEYKILNTIPWHKVDIKTLTVEWDHTPEGEFAIDRLMEDNKFIKFDFMNK</sequence>
<dbReference type="GO" id="GO:0005886">
    <property type="term" value="C:plasma membrane"/>
    <property type="evidence" value="ECO:0000318"/>
    <property type="project" value="GO_Central"/>
</dbReference>
<dbReference type="GO" id="GO:0005794">
    <property type="term" value="C:Golgi apparatus"/>
    <property type="evidence" value="ECO:0000318"/>
    <property type="project" value="GO_Central"/>
</dbReference>
<evidence type="ECO:0000313" key="2">
    <source>
        <dbReference type="EMBL" id="EFX71992.1"/>
    </source>
</evidence>
<dbReference type="HOGENOM" id="CLU_156087_0_0_1"/>